<dbReference type="InterPro" id="IPR000073">
    <property type="entry name" value="AB_hydrolase_1"/>
</dbReference>
<organism evidence="2 3">
    <name type="scientific">Nocardioides albertanoniae</name>
    <dbReference type="NCBI Taxonomy" id="1175486"/>
    <lineage>
        <taxon>Bacteria</taxon>
        <taxon>Bacillati</taxon>
        <taxon>Actinomycetota</taxon>
        <taxon>Actinomycetes</taxon>
        <taxon>Propionibacteriales</taxon>
        <taxon>Nocardioidaceae</taxon>
        <taxon>Nocardioides</taxon>
    </lineage>
</organism>
<dbReference type="PANTHER" id="PTHR43798">
    <property type="entry name" value="MONOACYLGLYCEROL LIPASE"/>
    <property type="match status" value="1"/>
</dbReference>
<dbReference type="PANTHER" id="PTHR43798:SF33">
    <property type="entry name" value="HYDROLASE, PUTATIVE (AFU_ORTHOLOGUE AFUA_2G14860)-RELATED"/>
    <property type="match status" value="1"/>
</dbReference>
<dbReference type="GO" id="GO:0016020">
    <property type="term" value="C:membrane"/>
    <property type="evidence" value="ECO:0007669"/>
    <property type="project" value="TreeGrafter"/>
</dbReference>
<evidence type="ECO:0000259" key="1">
    <source>
        <dbReference type="Pfam" id="PF00561"/>
    </source>
</evidence>
<dbReference type="SUPFAM" id="SSF53474">
    <property type="entry name" value="alpha/beta-Hydrolases"/>
    <property type="match status" value="1"/>
</dbReference>
<dbReference type="Gene3D" id="3.40.50.1820">
    <property type="entry name" value="alpha/beta hydrolase"/>
    <property type="match status" value="1"/>
</dbReference>
<keyword evidence="3" id="KW-1185">Reference proteome</keyword>
<dbReference type="InterPro" id="IPR029058">
    <property type="entry name" value="AB_hydrolase_fold"/>
</dbReference>
<reference evidence="2 3" key="1">
    <citation type="submission" date="2019-06" db="EMBL/GenBank/DDBJ databases">
        <title>Sequencing the genomes of 1000 actinobacteria strains.</title>
        <authorList>
            <person name="Klenk H.-P."/>
        </authorList>
    </citation>
    <scope>NUCLEOTIDE SEQUENCE [LARGE SCALE GENOMIC DNA]</scope>
    <source>
        <strain evidence="2 3">DSM 25218</strain>
    </source>
</reference>
<comment type="caution">
    <text evidence="2">The sequence shown here is derived from an EMBL/GenBank/DDBJ whole genome shotgun (WGS) entry which is preliminary data.</text>
</comment>
<protein>
    <submittedName>
        <fullName evidence="2">Pimeloyl-ACP methyl ester carboxylesterase</fullName>
    </submittedName>
</protein>
<evidence type="ECO:0000313" key="2">
    <source>
        <dbReference type="EMBL" id="TQL68453.1"/>
    </source>
</evidence>
<dbReference type="AlphaFoldDB" id="A0A543A768"/>
<proteinExistence type="predicted"/>
<gene>
    <name evidence="2" type="ORF">FB381_2342</name>
</gene>
<feature type="domain" description="AB hydrolase-1" evidence="1">
    <location>
        <begin position="52"/>
        <end position="278"/>
    </location>
</feature>
<dbReference type="Pfam" id="PF00561">
    <property type="entry name" value="Abhydrolase_1"/>
    <property type="match status" value="1"/>
</dbReference>
<sequence length="305" mass="33225">MKVSIQGILDRLEPVLRVPQVDIPEPHRVDLPGRGELWITDTGAPEGRPDAPTVILLHAVGCTGMLTWFPVVGELAEHFRVVTFDQRWHGRGIVSDEFALRDCADDVAALIDQLALDRPIVVGYSMGGVIAQRVWRQHPDSIGGLVLAATADHFRQRGYEIVFLQGVEVAMTGLRRLTTARVRRASQARVRRALETLPSPVNMWALNQWRATSPWALAQALAAIGRHNSRPWLGQVDVPTAVVITGRDHLIPPGRQRAMASRIQGAHVHDAACGHAGCVLQSEAFNPALLAAVDDVAARISSVAV</sequence>
<dbReference type="Proteomes" id="UP000320209">
    <property type="component" value="Unassembled WGS sequence"/>
</dbReference>
<dbReference type="InterPro" id="IPR050266">
    <property type="entry name" value="AB_hydrolase_sf"/>
</dbReference>
<name>A0A543A768_9ACTN</name>
<accession>A0A543A768</accession>
<evidence type="ECO:0000313" key="3">
    <source>
        <dbReference type="Proteomes" id="UP000320209"/>
    </source>
</evidence>
<dbReference type="GO" id="GO:0003824">
    <property type="term" value="F:catalytic activity"/>
    <property type="evidence" value="ECO:0007669"/>
    <property type="project" value="UniProtKB-ARBA"/>
</dbReference>
<dbReference type="EMBL" id="VFOV01000001">
    <property type="protein sequence ID" value="TQL68453.1"/>
    <property type="molecule type" value="Genomic_DNA"/>
</dbReference>
<dbReference type="RefSeq" id="WP_211352396.1">
    <property type="nucleotide sequence ID" value="NZ_VFOV01000001.1"/>
</dbReference>